<proteinExistence type="predicted"/>
<feature type="compositionally biased region" description="Low complexity" evidence="1">
    <location>
        <begin position="44"/>
        <end position="56"/>
    </location>
</feature>
<evidence type="ECO:0000313" key="3">
    <source>
        <dbReference type="EMBL" id="GAA5040862.1"/>
    </source>
</evidence>
<evidence type="ECO:0000256" key="2">
    <source>
        <dbReference type="SAM" id="SignalP"/>
    </source>
</evidence>
<feature type="signal peptide" evidence="2">
    <location>
        <begin position="1"/>
        <end position="20"/>
    </location>
</feature>
<feature type="region of interest" description="Disordered" evidence="1">
    <location>
        <begin position="38"/>
        <end position="62"/>
    </location>
</feature>
<keyword evidence="4" id="KW-1185">Reference proteome</keyword>
<dbReference type="PROSITE" id="PS51257">
    <property type="entry name" value="PROKAR_LIPOPROTEIN"/>
    <property type="match status" value="1"/>
</dbReference>
<sequence>MPRPHRGPVPLCSRAVPAGAAGCLLAVAALTGCGSGNDQGGGTTTAPATPQTPATASFSGMPPSALASSAASAIASARASASAAASSASARASQFEASVDAQAAHAGAAAEQQLKKVQGRGNALAEVGMTGLPRAQTAGLTAALVTITNKTGKKASYAAQVDFLDASGKVVETRFVGAENLAPGKQEQPIAFSRQPAQTQLTPRLTKAQRY</sequence>
<dbReference type="Proteomes" id="UP001500124">
    <property type="component" value="Unassembled WGS sequence"/>
</dbReference>
<feature type="region of interest" description="Disordered" evidence="1">
    <location>
        <begin position="187"/>
        <end position="211"/>
    </location>
</feature>
<organism evidence="3 4">
    <name type="scientific">Streptomyces similanensis</name>
    <dbReference type="NCBI Taxonomy" id="1274988"/>
    <lineage>
        <taxon>Bacteria</taxon>
        <taxon>Bacillati</taxon>
        <taxon>Actinomycetota</taxon>
        <taxon>Actinomycetes</taxon>
        <taxon>Kitasatosporales</taxon>
        <taxon>Streptomycetaceae</taxon>
        <taxon>Streptomyces</taxon>
    </lineage>
</organism>
<protein>
    <recommendedName>
        <fullName evidence="5">Lipoprotein</fullName>
    </recommendedName>
</protein>
<gene>
    <name evidence="3" type="ORF">GCM10023336_00270</name>
</gene>
<evidence type="ECO:0000313" key="4">
    <source>
        <dbReference type="Proteomes" id="UP001500124"/>
    </source>
</evidence>
<evidence type="ECO:0008006" key="5">
    <source>
        <dbReference type="Google" id="ProtNLM"/>
    </source>
</evidence>
<reference evidence="4" key="1">
    <citation type="journal article" date="2019" name="Int. J. Syst. Evol. Microbiol.">
        <title>The Global Catalogue of Microorganisms (GCM) 10K type strain sequencing project: providing services to taxonomists for standard genome sequencing and annotation.</title>
        <authorList>
            <consortium name="The Broad Institute Genomics Platform"/>
            <consortium name="The Broad Institute Genome Sequencing Center for Infectious Disease"/>
            <person name="Wu L."/>
            <person name="Ma J."/>
        </authorList>
    </citation>
    <scope>NUCLEOTIDE SEQUENCE [LARGE SCALE GENOMIC DNA]</scope>
    <source>
        <strain evidence="4">JCM 18410</strain>
    </source>
</reference>
<dbReference type="RefSeq" id="WP_345666455.1">
    <property type="nucleotide sequence ID" value="NZ_BAABKC010000001.1"/>
</dbReference>
<evidence type="ECO:0000256" key="1">
    <source>
        <dbReference type="SAM" id="MobiDB-lite"/>
    </source>
</evidence>
<name>A0ABP9JPS6_9ACTN</name>
<keyword evidence="2" id="KW-0732">Signal</keyword>
<feature type="chain" id="PRO_5046337393" description="Lipoprotein" evidence="2">
    <location>
        <begin position="21"/>
        <end position="211"/>
    </location>
</feature>
<dbReference type="EMBL" id="BAABKC010000001">
    <property type="protein sequence ID" value="GAA5040862.1"/>
    <property type="molecule type" value="Genomic_DNA"/>
</dbReference>
<comment type="caution">
    <text evidence="3">The sequence shown here is derived from an EMBL/GenBank/DDBJ whole genome shotgun (WGS) entry which is preliminary data.</text>
</comment>
<accession>A0ABP9JPS6</accession>